<evidence type="ECO:0000313" key="3">
    <source>
        <dbReference type="Proteomes" id="UP000572051"/>
    </source>
</evidence>
<dbReference type="InterPro" id="IPR043917">
    <property type="entry name" value="DUF5753"/>
</dbReference>
<accession>A0A7Z0ET74</accession>
<keyword evidence="3" id="KW-1185">Reference proteome</keyword>
<dbReference type="Proteomes" id="UP000572051">
    <property type="component" value="Unassembled WGS sequence"/>
</dbReference>
<dbReference type="Pfam" id="PF19054">
    <property type="entry name" value="DUF5753"/>
    <property type="match status" value="1"/>
</dbReference>
<sequence>MADPPFNELLKRFRELQGLTQQQLAARVRASPASVSRWANGHGIPHKPTAELLDEHLNAGGRLMSAWRMVANGTTLPEWARGLADIEIVARFLEFLSPVLVPGYLQSPSYARQVFRAGQPLLPEKDIANLVKLRCERLEQLHSLSVSAVFPVLGIRAFGRGIQQEQAAHLLSWIATGRVTVLLVPEGSVLAGITSPLLVFTLQDGTMAASSDHVSGNFIHDDESHPRLTALVKGALSSALPVRESRRILEGLSNE</sequence>
<dbReference type="InterPro" id="IPR010982">
    <property type="entry name" value="Lambda_DNA-bd_dom_sf"/>
</dbReference>
<dbReference type="AlphaFoldDB" id="A0A7Z0ET74"/>
<dbReference type="PROSITE" id="PS50943">
    <property type="entry name" value="HTH_CROC1"/>
    <property type="match status" value="1"/>
</dbReference>
<dbReference type="SUPFAM" id="SSF47413">
    <property type="entry name" value="lambda repressor-like DNA-binding domains"/>
    <property type="match status" value="1"/>
</dbReference>
<dbReference type="GO" id="GO:0003677">
    <property type="term" value="F:DNA binding"/>
    <property type="evidence" value="ECO:0007669"/>
    <property type="project" value="InterPro"/>
</dbReference>
<proteinExistence type="predicted"/>
<dbReference type="InterPro" id="IPR001387">
    <property type="entry name" value="Cro/C1-type_HTH"/>
</dbReference>
<reference evidence="2 3" key="1">
    <citation type="submission" date="2020-07" db="EMBL/GenBank/DDBJ databases">
        <title>Sequencing the genomes of 1000 actinobacteria strains.</title>
        <authorList>
            <person name="Klenk H.-P."/>
        </authorList>
    </citation>
    <scope>NUCLEOTIDE SEQUENCE [LARGE SCALE GENOMIC DNA]</scope>
    <source>
        <strain evidence="2 3">DSM 44442</strain>
    </source>
</reference>
<dbReference type="Gene3D" id="1.10.260.40">
    <property type="entry name" value="lambda repressor-like DNA-binding domains"/>
    <property type="match status" value="1"/>
</dbReference>
<name>A0A7Z0ET74_9ACTN</name>
<organism evidence="2 3">
    <name type="scientific">Nocardiopsis aegyptia</name>
    <dbReference type="NCBI Taxonomy" id="220378"/>
    <lineage>
        <taxon>Bacteria</taxon>
        <taxon>Bacillati</taxon>
        <taxon>Actinomycetota</taxon>
        <taxon>Actinomycetes</taxon>
        <taxon>Streptosporangiales</taxon>
        <taxon>Nocardiopsidaceae</taxon>
        <taxon>Nocardiopsis</taxon>
    </lineage>
</organism>
<gene>
    <name evidence="2" type="ORF">HNR10_005222</name>
</gene>
<feature type="domain" description="HTH cro/C1-type" evidence="1">
    <location>
        <begin position="10"/>
        <end position="63"/>
    </location>
</feature>
<dbReference type="SMART" id="SM00530">
    <property type="entry name" value="HTH_XRE"/>
    <property type="match status" value="1"/>
</dbReference>
<dbReference type="RefSeq" id="WP_179827977.1">
    <property type="nucleotide sequence ID" value="NZ_JACCFS010000001.1"/>
</dbReference>
<comment type="caution">
    <text evidence="2">The sequence shown here is derived from an EMBL/GenBank/DDBJ whole genome shotgun (WGS) entry which is preliminary data.</text>
</comment>
<dbReference type="CDD" id="cd00093">
    <property type="entry name" value="HTH_XRE"/>
    <property type="match status" value="1"/>
</dbReference>
<protein>
    <submittedName>
        <fullName evidence="2">Transcriptional regulator with XRE-family HTH domain</fullName>
    </submittedName>
</protein>
<dbReference type="Pfam" id="PF13560">
    <property type="entry name" value="HTH_31"/>
    <property type="match status" value="1"/>
</dbReference>
<evidence type="ECO:0000259" key="1">
    <source>
        <dbReference type="PROSITE" id="PS50943"/>
    </source>
</evidence>
<evidence type="ECO:0000313" key="2">
    <source>
        <dbReference type="EMBL" id="NYJ37341.1"/>
    </source>
</evidence>
<dbReference type="EMBL" id="JACCFS010000001">
    <property type="protein sequence ID" value="NYJ37341.1"/>
    <property type="molecule type" value="Genomic_DNA"/>
</dbReference>